<feature type="region of interest" description="Disordered" evidence="1">
    <location>
        <begin position="402"/>
        <end position="465"/>
    </location>
</feature>
<organism evidence="2 3">
    <name type="scientific">Actinacidiphila reveromycinica</name>
    <dbReference type="NCBI Taxonomy" id="659352"/>
    <lineage>
        <taxon>Bacteria</taxon>
        <taxon>Bacillati</taxon>
        <taxon>Actinomycetota</taxon>
        <taxon>Actinomycetes</taxon>
        <taxon>Kitasatosporales</taxon>
        <taxon>Streptomycetaceae</taxon>
        <taxon>Actinacidiphila</taxon>
    </lineage>
</organism>
<evidence type="ECO:0000256" key="1">
    <source>
        <dbReference type="SAM" id="MobiDB-lite"/>
    </source>
</evidence>
<dbReference type="RefSeq" id="WP_202234506.1">
    <property type="nucleotide sequence ID" value="NZ_AP018365.1"/>
</dbReference>
<dbReference type="AlphaFoldDB" id="A0A7U3VP85"/>
<dbReference type="EMBL" id="AP018365">
    <property type="protein sequence ID" value="BBA98344.1"/>
    <property type="molecule type" value="Genomic_DNA"/>
</dbReference>
<evidence type="ECO:0000313" key="3">
    <source>
        <dbReference type="Proteomes" id="UP000595703"/>
    </source>
</evidence>
<keyword evidence="3" id="KW-1185">Reference proteome</keyword>
<reference evidence="2 3" key="4">
    <citation type="journal article" date="2020" name="Sci. Rep.">
        <title>beta-carboline chemical signals induce reveromycin production through a LuxR family regulator in Streptomyces sp. SN-593.</title>
        <authorList>
            <person name="Panthee S."/>
            <person name="Kito N."/>
            <person name="Hayashi T."/>
            <person name="Shimizu T."/>
            <person name="Ishikawa J."/>
            <person name="Hamamoto H."/>
            <person name="Osada H."/>
            <person name="Takahashi S."/>
        </authorList>
    </citation>
    <scope>NUCLEOTIDE SEQUENCE [LARGE SCALE GENOMIC DNA]</scope>
    <source>
        <strain evidence="2 3">SN-593</strain>
    </source>
</reference>
<name>A0A7U3VP85_9ACTN</name>
<accession>A0A7U3VP85</accession>
<evidence type="ECO:0000313" key="2">
    <source>
        <dbReference type="EMBL" id="BBA98344.1"/>
    </source>
</evidence>
<sequence>MATREITAAASRYTSRKIRGRGVGDQSWQGRAYDMYHAVPEVRFAASWIGNAMSGARLYAGVRDDDGSIDQAPAGHRAAEIVDQIAGGADGQAKLLGAFGKHLTVPGEGWIVVRPNSEVLSPYAPEDGHDWRVLSVKEIRQQSGKLIAEIDGEEVPIPEGDPDNMDPDAPVAIRVWEPDPERAIEADSPVRSSLELLEELVLLNAAVKAVARSRITGRGILLVPKGIRFPTKPGPQGGAEDDLLEVFMSIAETAIRDPESAAATVPIMLELPAEAIAQFKHITFESEFDELALKLRDEAVRRFATGLEIPAEILLGLGDVNHWGAWALTSEAIRLGIEPKLATLAHCLTQQWLRPILEAEGVEDWHRWMVWYDTSPLRVRTNRSETALQAYDRGVISDDALRRETGFDDSDAPSAEELARRNKSSSSQNTNDDDGQDEETPPPAPDLPVDESEAEPDTLPASAAAGPHSGLVAAADVLIWSALTAAGKTLRNTPACPRSERSKYRDVDPATMHTLLPVDFDKTNQWRLLDGAWARVPEIAQRHRIDAECLTASLDDYVRGLIAAGINHEYDLVPSVLASCAGAAA</sequence>
<dbReference type="Proteomes" id="UP000595703">
    <property type="component" value="Chromosome"/>
</dbReference>
<proteinExistence type="predicted"/>
<reference evidence="2 3" key="3">
    <citation type="journal article" date="2011" name="Nat. Chem. Biol.">
        <title>Reveromycin A biosynthesis uses RevG and RevJ for stereospecific spiroacetal formation.</title>
        <authorList>
            <person name="Takahashi S."/>
            <person name="Toyoda A."/>
            <person name="Sekiyama Y."/>
            <person name="Takagi H."/>
            <person name="Nogawa T."/>
            <person name="Uramoto M."/>
            <person name="Suzuki R."/>
            <person name="Koshino H."/>
            <person name="Kumano T."/>
            <person name="Panthee S."/>
            <person name="Dairi T."/>
            <person name="Ishikawa J."/>
            <person name="Ikeda H."/>
            <person name="Sakaki Y."/>
            <person name="Osada H."/>
        </authorList>
    </citation>
    <scope>NUCLEOTIDE SEQUENCE [LARGE SCALE GENOMIC DNA]</scope>
    <source>
        <strain evidence="2 3">SN-593</strain>
    </source>
</reference>
<dbReference type="KEGG" id="arev:RVR_4488"/>
<protein>
    <recommendedName>
        <fullName evidence="4">Portal protein</fullName>
    </recommendedName>
</protein>
<feature type="compositionally biased region" description="Acidic residues" evidence="1">
    <location>
        <begin position="431"/>
        <end position="440"/>
    </location>
</feature>
<reference evidence="2 3" key="1">
    <citation type="journal article" date="2010" name="J. Bacteriol.">
        <title>Biochemical characterization of a novel indole prenyltransferase from Streptomyces sp. SN-593.</title>
        <authorList>
            <person name="Takahashi S."/>
            <person name="Takagi H."/>
            <person name="Toyoda A."/>
            <person name="Uramoto M."/>
            <person name="Nogawa T."/>
            <person name="Ueki M."/>
            <person name="Sakaki Y."/>
            <person name="Osada H."/>
        </authorList>
    </citation>
    <scope>NUCLEOTIDE SEQUENCE [LARGE SCALE GENOMIC DNA]</scope>
    <source>
        <strain evidence="2 3">SN-593</strain>
    </source>
</reference>
<evidence type="ECO:0008006" key="4">
    <source>
        <dbReference type="Google" id="ProtNLM"/>
    </source>
</evidence>
<reference evidence="2 3" key="2">
    <citation type="journal article" date="2011" name="J. Antibiot.">
        <title>Furaquinocins I and J: novel polyketide isoprenoid hybrid compounds from Streptomyces reveromyceticus SN-593.</title>
        <authorList>
            <person name="Panthee S."/>
            <person name="Takahashi S."/>
            <person name="Takagi H."/>
            <person name="Nogawa T."/>
            <person name="Oowada E."/>
            <person name="Uramoto M."/>
            <person name="Osada H."/>
        </authorList>
    </citation>
    <scope>NUCLEOTIDE SEQUENCE [LARGE SCALE GENOMIC DNA]</scope>
    <source>
        <strain evidence="2 3">SN-593</strain>
    </source>
</reference>
<gene>
    <name evidence="2" type="ORF">RVR_4488</name>
</gene>